<dbReference type="EMBL" id="MDUX01000008">
    <property type="protein sequence ID" value="KAF7600227.1"/>
    <property type="molecule type" value="Genomic_DNA"/>
</dbReference>
<keyword evidence="4" id="KW-1185">Reference proteome</keyword>
<evidence type="ECO:0000313" key="2">
    <source>
        <dbReference type="EMBL" id="PAS94755.1"/>
    </source>
</evidence>
<protein>
    <recommendedName>
        <fullName evidence="5">Pilus assembly protein PilX</fullName>
    </recommendedName>
</protein>
<dbReference type="OrthoDB" id="5954007at2"/>
<evidence type="ECO:0000313" key="1">
    <source>
        <dbReference type="EMBL" id="KAF7600227.1"/>
    </source>
</evidence>
<name>A0A272EXC0_9RHOO</name>
<dbReference type="AlphaFoldDB" id="A0A272EXC0"/>
<reference evidence="1 4" key="1">
    <citation type="submission" date="2016-08" db="EMBL/GenBank/DDBJ databases">
        <title>Candidatus Dactylopiibacterium carminicum genome sequence.</title>
        <authorList>
            <person name="Ramirez-Puebla S.T."/>
            <person name="Ormeno-Orrillo E."/>
            <person name="Vera-Ponce De Leon A."/>
            <person name="Luis L."/>
            <person name="Sanchez-Flores A."/>
            <person name="Monica R."/>
            <person name="Martinez-Romero E."/>
        </authorList>
    </citation>
    <scope>NUCLEOTIDE SEQUENCE [LARGE SCALE GENOMIC DNA]</scope>
    <source>
        <strain evidence="1">END1</strain>
    </source>
</reference>
<evidence type="ECO:0000313" key="4">
    <source>
        <dbReference type="Proteomes" id="UP000623509"/>
    </source>
</evidence>
<reference evidence="2 3" key="2">
    <citation type="submission" date="2017-07" db="EMBL/GenBank/DDBJ databases">
        <title>Candidatus Dactylopiibacterium carminicum, a nitrogen-fixing symbiont of the cochineal insect Dactylopius coccus and Dactylopius opuntiae (Hemiptera: Coccoidea: Dactylopiidae).</title>
        <authorList>
            <person name="Vera A."/>
        </authorList>
    </citation>
    <scope>NUCLEOTIDE SEQUENCE [LARGE SCALE GENOMIC DNA]</scope>
    <source>
        <strain evidence="2 3">NFDCM</strain>
    </source>
</reference>
<sequence length="193" mass="20553">MRPMPAPPRQRGMILLVTLLVMVILLVSSVALLRSFDTSLLLSGNLAFKRDLVNQGERGMAKAIAAFNNGALSDDSAREANIGTINYSASILSSNAKGIPEVLLSTSKYSAAGMAGTDISDNGVTIRTVIDRQCASAGEFSISTCVYVPGYSDTGGTSWLKKAGSEYVPVYRVSVRVDGPRNTQVFLQTTLVR</sequence>
<gene>
    <name evidence="1" type="ORF">BGI27_04030</name>
    <name evidence="2" type="ORF">CGU29_02275</name>
</gene>
<accession>A0A272EXC0</accession>
<evidence type="ECO:0008006" key="5">
    <source>
        <dbReference type="Google" id="ProtNLM"/>
    </source>
</evidence>
<dbReference type="Proteomes" id="UP000623509">
    <property type="component" value="Unassembled WGS sequence"/>
</dbReference>
<dbReference type="EMBL" id="NMRN01000004">
    <property type="protein sequence ID" value="PAS94755.1"/>
    <property type="molecule type" value="Genomic_DNA"/>
</dbReference>
<evidence type="ECO:0000313" key="3">
    <source>
        <dbReference type="Proteomes" id="UP000216107"/>
    </source>
</evidence>
<dbReference type="Proteomes" id="UP000216107">
    <property type="component" value="Unassembled WGS sequence"/>
</dbReference>
<proteinExistence type="predicted"/>
<dbReference type="RefSeq" id="WP_095523626.1">
    <property type="nucleotide sequence ID" value="NZ_MDUX01000008.1"/>
</dbReference>
<comment type="caution">
    <text evidence="2">The sequence shown here is derived from an EMBL/GenBank/DDBJ whole genome shotgun (WGS) entry which is preliminary data.</text>
</comment>
<organism evidence="2 3">
    <name type="scientific">Candidatus Dactylopiibacterium carminicum</name>
    <dbReference type="NCBI Taxonomy" id="857335"/>
    <lineage>
        <taxon>Bacteria</taxon>
        <taxon>Pseudomonadati</taxon>
        <taxon>Pseudomonadota</taxon>
        <taxon>Betaproteobacteria</taxon>
        <taxon>Rhodocyclales</taxon>
        <taxon>Rhodocyclaceae</taxon>
        <taxon>Candidatus Dactylopiibacterium</taxon>
    </lineage>
</organism>